<proteinExistence type="predicted"/>
<protein>
    <submittedName>
        <fullName evidence="1">Uncharacterized protein</fullName>
    </submittedName>
</protein>
<dbReference type="AlphaFoldDB" id="A0A482WA53"/>
<organism evidence="1 2">
    <name type="scientific">Asbolus verrucosus</name>
    <name type="common">Desert ironclad beetle</name>
    <dbReference type="NCBI Taxonomy" id="1661398"/>
    <lineage>
        <taxon>Eukaryota</taxon>
        <taxon>Metazoa</taxon>
        <taxon>Ecdysozoa</taxon>
        <taxon>Arthropoda</taxon>
        <taxon>Hexapoda</taxon>
        <taxon>Insecta</taxon>
        <taxon>Pterygota</taxon>
        <taxon>Neoptera</taxon>
        <taxon>Endopterygota</taxon>
        <taxon>Coleoptera</taxon>
        <taxon>Polyphaga</taxon>
        <taxon>Cucujiformia</taxon>
        <taxon>Tenebrionidae</taxon>
        <taxon>Pimeliinae</taxon>
        <taxon>Asbolus</taxon>
    </lineage>
</organism>
<keyword evidence="2" id="KW-1185">Reference proteome</keyword>
<gene>
    <name evidence="1" type="ORF">BDFB_012234</name>
</gene>
<comment type="caution">
    <text evidence="1">The sequence shown here is derived from an EMBL/GenBank/DDBJ whole genome shotgun (WGS) entry which is preliminary data.</text>
</comment>
<dbReference type="Proteomes" id="UP000292052">
    <property type="component" value="Unassembled WGS sequence"/>
</dbReference>
<reference evidence="1 2" key="1">
    <citation type="submission" date="2017-03" db="EMBL/GenBank/DDBJ databases">
        <title>Genome of the blue death feigning beetle - Asbolus verrucosus.</title>
        <authorList>
            <person name="Rider S.D."/>
        </authorList>
    </citation>
    <scope>NUCLEOTIDE SEQUENCE [LARGE SCALE GENOMIC DNA]</scope>
    <source>
        <strain evidence="1">Butters</strain>
        <tissue evidence="1">Head and leg muscle</tissue>
    </source>
</reference>
<sequence>MGFWESNKEDRIITLRSRGRGT</sequence>
<evidence type="ECO:0000313" key="2">
    <source>
        <dbReference type="Proteomes" id="UP000292052"/>
    </source>
</evidence>
<dbReference type="EMBL" id="QDEB01018838">
    <property type="protein sequence ID" value="RZC41268.1"/>
    <property type="molecule type" value="Genomic_DNA"/>
</dbReference>
<name>A0A482WA53_ASBVE</name>
<accession>A0A482WA53</accession>
<evidence type="ECO:0000313" key="1">
    <source>
        <dbReference type="EMBL" id="RZC41268.1"/>
    </source>
</evidence>